<keyword evidence="4" id="KW-0963">Cytoplasm</keyword>
<accession>D4BLY1</accession>
<dbReference type="PANTHER" id="PTHR33705:SF2">
    <property type="entry name" value="PHOSPHOCARRIER PROTEIN NPR"/>
    <property type="match status" value="1"/>
</dbReference>
<sequence>MTSISDRRKGVSFMVTRNITITDPVGIHARPAAQFAQAVAASGCNVTIAKEGGAAVPAGSILSIMGLGVQQGDTVQITVEGDNAETVADSLTETLLAAE</sequence>
<evidence type="ECO:0000256" key="1">
    <source>
        <dbReference type="ARBA" id="ARBA00003681"/>
    </source>
</evidence>
<evidence type="ECO:0000256" key="2">
    <source>
        <dbReference type="ARBA" id="ARBA00004496"/>
    </source>
</evidence>
<dbReference type="InterPro" id="IPR035895">
    <property type="entry name" value="HPr-like_sf"/>
</dbReference>
<comment type="function">
    <text evidence="1">General (non sugar-specific) component of the phosphoenolpyruvate-dependent sugar phosphotransferase system (sugar PTS). This major carbohydrate active-transport system catalyzes the phosphorylation of incoming sugar substrates concomitantly with their translocation across the cell membrane. The phosphoryl group from phosphoenolpyruvate (PEP) is transferred to the phosphoryl carrier protein HPr by enzyme I. Phospho-HPr then transfers it to the PTS EIIA domain.</text>
</comment>
<dbReference type="InterPro" id="IPR000032">
    <property type="entry name" value="HPr-like"/>
</dbReference>
<dbReference type="STRING" id="1685.RY69_1861"/>
<feature type="domain" description="HPr" evidence="6">
    <location>
        <begin position="14"/>
        <end position="99"/>
    </location>
</feature>
<organism evidence="7 8">
    <name type="scientific">Bifidobacterium breve DSM 20213 = JCM 1192</name>
    <dbReference type="NCBI Taxonomy" id="518634"/>
    <lineage>
        <taxon>Bacteria</taxon>
        <taxon>Bacillati</taxon>
        <taxon>Actinomycetota</taxon>
        <taxon>Actinomycetes</taxon>
        <taxon>Bifidobacteriales</taxon>
        <taxon>Bifidobacteriaceae</taxon>
        <taxon>Bifidobacterium</taxon>
    </lineage>
</organism>
<proteinExistence type="predicted"/>
<dbReference type="PRINTS" id="PR00107">
    <property type="entry name" value="PHOSPHOCPHPR"/>
</dbReference>
<evidence type="ECO:0000313" key="7">
    <source>
        <dbReference type="EMBL" id="EFE89800.1"/>
    </source>
</evidence>
<dbReference type="PROSITE" id="PS51350">
    <property type="entry name" value="PTS_HPR_DOM"/>
    <property type="match status" value="1"/>
</dbReference>
<dbReference type="HOGENOM" id="CLU_136230_3_2_11"/>
<comment type="subcellular location">
    <subcellularLocation>
        <location evidence="2">Cytoplasm</location>
    </subcellularLocation>
</comment>
<evidence type="ECO:0000256" key="4">
    <source>
        <dbReference type="ARBA" id="ARBA00022490"/>
    </source>
</evidence>
<reference evidence="7 8" key="1">
    <citation type="submission" date="2010-02" db="EMBL/GenBank/DDBJ databases">
        <authorList>
            <person name="Weinstock G."/>
            <person name="Sodergren E."/>
            <person name="Clifton S."/>
            <person name="Fulton L."/>
            <person name="Fulton B."/>
            <person name="Courtney L."/>
            <person name="Fronick C."/>
            <person name="Harrison M."/>
            <person name="Strong C."/>
            <person name="Farmer C."/>
            <person name="Delahaunty K."/>
            <person name="Markovic C."/>
            <person name="Hall O."/>
            <person name="Minx P."/>
            <person name="Tomlinson C."/>
            <person name="Mitreva M."/>
            <person name="Nelson J."/>
            <person name="Hou S."/>
            <person name="Wollam A."/>
            <person name="Pepin K.H."/>
            <person name="Johnson M."/>
            <person name="Bhonagiri V."/>
            <person name="Zhang X."/>
            <person name="Suruliraj S."/>
            <person name="Warren W."/>
            <person name="Chinwalla A."/>
            <person name="Mardis E.R."/>
            <person name="Wilson R.K."/>
        </authorList>
    </citation>
    <scope>NUCLEOTIDE SEQUENCE [LARGE SCALE GENOMIC DNA]</scope>
    <source>
        <strain evidence="7 8">DSM 20213</strain>
    </source>
</reference>
<dbReference type="GO" id="GO:0009401">
    <property type="term" value="P:phosphoenolpyruvate-dependent sugar phosphotransferase system"/>
    <property type="evidence" value="ECO:0007669"/>
    <property type="project" value="UniProtKB-KW"/>
</dbReference>
<dbReference type="Pfam" id="PF00381">
    <property type="entry name" value="PTS-HPr"/>
    <property type="match status" value="1"/>
</dbReference>
<gene>
    <name evidence="7" type="ORF">BIFBRE_03068</name>
</gene>
<dbReference type="SUPFAM" id="SSF55594">
    <property type="entry name" value="HPr-like"/>
    <property type="match status" value="1"/>
</dbReference>
<evidence type="ECO:0000259" key="6">
    <source>
        <dbReference type="PROSITE" id="PS51350"/>
    </source>
</evidence>
<evidence type="ECO:0000256" key="5">
    <source>
        <dbReference type="ARBA" id="ARBA00022683"/>
    </source>
</evidence>
<dbReference type="PATRIC" id="fig|518634.7.peg.227"/>
<evidence type="ECO:0000313" key="8">
    <source>
        <dbReference type="Proteomes" id="UP000003191"/>
    </source>
</evidence>
<dbReference type="InterPro" id="IPR050399">
    <property type="entry name" value="HPr"/>
</dbReference>
<dbReference type="EMBL" id="ACCG02000005">
    <property type="protein sequence ID" value="EFE89800.1"/>
    <property type="molecule type" value="Genomic_DNA"/>
</dbReference>
<dbReference type="InterPro" id="IPR001020">
    <property type="entry name" value="PTS_HPr_His_P_site"/>
</dbReference>
<dbReference type="GO" id="GO:0005737">
    <property type="term" value="C:cytoplasm"/>
    <property type="evidence" value="ECO:0007669"/>
    <property type="project" value="UniProtKB-SubCell"/>
</dbReference>
<dbReference type="AlphaFoldDB" id="D4BLY1"/>
<dbReference type="NCBIfam" id="TIGR01003">
    <property type="entry name" value="PTS_HPr_family"/>
    <property type="match status" value="1"/>
</dbReference>
<dbReference type="PANTHER" id="PTHR33705">
    <property type="entry name" value="PHOSPHOCARRIER PROTEIN HPR"/>
    <property type="match status" value="1"/>
</dbReference>
<comment type="caution">
    <text evidence="7">The sequence shown here is derived from an EMBL/GenBank/DDBJ whole genome shotgun (WGS) entry which is preliminary data.</text>
</comment>
<evidence type="ECO:0000256" key="3">
    <source>
        <dbReference type="ARBA" id="ARBA00020422"/>
    </source>
</evidence>
<protein>
    <recommendedName>
        <fullName evidence="3">Phosphocarrier protein HPr</fullName>
    </recommendedName>
</protein>
<dbReference type="CDD" id="cd00367">
    <property type="entry name" value="PTS-HPr_like"/>
    <property type="match status" value="1"/>
</dbReference>
<dbReference type="Gene3D" id="3.30.1340.10">
    <property type="entry name" value="HPr-like"/>
    <property type="match status" value="1"/>
</dbReference>
<keyword evidence="8" id="KW-1185">Reference proteome</keyword>
<keyword evidence="5" id="KW-0598">Phosphotransferase system</keyword>
<dbReference type="Proteomes" id="UP000003191">
    <property type="component" value="Unassembled WGS sequence"/>
</dbReference>
<name>D4BLY1_BIFBR</name>
<dbReference type="PROSITE" id="PS00369">
    <property type="entry name" value="PTS_HPR_HIS"/>
    <property type="match status" value="1"/>
</dbReference>